<dbReference type="Gene3D" id="3.40.50.720">
    <property type="entry name" value="NAD(P)-binding Rossmann-like Domain"/>
    <property type="match status" value="1"/>
</dbReference>
<comment type="similarity">
    <text evidence="1">Belongs to the NAD(P)-dependent epimerase/dehydratase family. SDR39U1 subfamily.</text>
</comment>
<protein>
    <submittedName>
        <fullName evidence="4">TIGR01777 family oxidoreductase</fullName>
    </submittedName>
</protein>
<keyword evidence="5" id="KW-1185">Reference proteome</keyword>
<dbReference type="InterPro" id="IPR001509">
    <property type="entry name" value="Epimerase_deHydtase"/>
</dbReference>
<evidence type="ECO:0000313" key="5">
    <source>
        <dbReference type="Proteomes" id="UP001589896"/>
    </source>
</evidence>
<evidence type="ECO:0000313" key="4">
    <source>
        <dbReference type="EMBL" id="MFC0682148.1"/>
    </source>
</evidence>
<proteinExistence type="inferred from homology"/>
<dbReference type="EMBL" id="JBHLTG010000011">
    <property type="protein sequence ID" value="MFC0682148.1"/>
    <property type="molecule type" value="Genomic_DNA"/>
</dbReference>
<comment type="caution">
    <text evidence="4">The sequence shown here is derived from an EMBL/GenBank/DDBJ whole genome shotgun (WGS) entry which is preliminary data.</text>
</comment>
<name>A0ABV6S222_9GAMM</name>
<evidence type="ECO:0000259" key="2">
    <source>
        <dbReference type="Pfam" id="PF01370"/>
    </source>
</evidence>
<dbReference type="Pfam" id="PF08338">
    <property type="entry name" value="DUF1731"/>
    <property type="match status" value="1"/>
</dbReference>
<dbReference type="SUPFAM" id="SSF51735">
    <property type="entry name" value="NAD(P)-binding Rossmann-fold domains"/>
    <property type="match status" value="1"/>
</dbReference>
<dbReference type="NCBIfam" id="TIGR01777">
    <property type="entry name" value="yfcH"/>
    <property type="match status" value="1"/>
</dbReference>
<dbReference type="Pfam" id="PF01370">
    <property type="entry name" value="Epimerase"/>
    <property type="match status" value="1"/>
</dbReference>
<feature type="domain" description="NAD-dependent epimerase/dehydratase" evidence="2">
    <location>
        <begin position="24"/>
        <end position="232"/>
    </location>
</feature>
<accession>A0ABV6S222</accession>
<dbReference type="InterPro" id="IPR036291">
    <property type="entry name" value="NAD(P)-bd_dom_sf"/>
</dbReference>
<dbReference type="PANTHER" id="PTHR11092">
    <property type="entry name" value="SUGAR NUCLEOTIDE EPIMERASE RELATED"/>
    <property type="match status" value="1"/>
</dbReference>
<dbReference type="PANTHER" id="PTHR11092:SF0">
    <property type="entry name" value="EPIMERASE FAMILY PROTEIN SDR39U1"/>
    <property type="match status" value="1"/>
</dbReference>
<dbReference type="Proteomes" id="UP001589896">
    <property type="component" value="Unassembled WGS sequence"/>
</dbReference>
<feature type="domain" description="DUF1731" evidence="3">
    <location>
        <begin position="266"/>
        <end position="311"/>
    </location>
</feature>
<dbReference type="InterPro" id="IPR010099">
    <property type="entry name" value="SDR39U1"/>
</dbReference>
<dbReference type="RefSeq" id="WP_386675890.1">
    <property type="nucleotide sequence ID" value="NZ_JBHLTG010000011.1"/>
</dbReference>
<evidence type="ECO:0000256" key="1">
    <source>
        <dbReference type="ARBA" id="ARBA00009353"/>
    </source>
</evidence>
<gene>
    <name evidence="4" type="ORF">ACFFGH_30325</name>
</gene>
<dbReference type="InterPro" id="IPR013549">
    <property type="entry name" value="DUF1731"/>
</dbReference>
<organism evidence="4 5">
    <name type="scientific">Lysobacter korlensis</name>
    <dbReference type="NCBI Taxonomy" id="553636"/>
    <lineage>
        <taxon>Bacteria</taxon>
        <taxon>Pseudomonadati</taxon>
        <taxon>Pseudomonadota</taxon>
        <taxon>Gammaproteobacteria</taxon>
        <taxon>Lysobacterales</taxon>
        <taxon>Lysobacteraceae</taxon>
        <taxon>Lysobacter</taxon>
    </lineage>
</organism>
<reference evidence="4 5" key="1">
    <citation type="submission" date="2024-09" db="EMBL/GenBank/DDBJ databases">
        <authorList>
            <person name="Sun Q."/>
            <person name="Mori K."/>
        </authorList>
    </citation>
    <scope>NUCLEOTIDE SEQUENCE [LARGE SCALE GENOMIC DNA]</scope>
    <source>
        <strain evidence="4 5">KCTC 23076</strain>
    </source>
</reference>
<evidence type="ECO:0000259" key="3">
    <source>
        <dbReference type="Pfam" id="PF08338"/>
    </source>
</evidence>
<sequence length="319" mass="34320">MAEGRPAASPSAAEPLEHGRSLTVLISGASGLIGTELKRQLAENGHTVLSLVRRRPRTGNEVNWAPSAHTIDFSVMERVDAVVNLSGSPLGRLPWTKGYRRQILESRVQATKTLAEAMSAVARPPRVFLSASGIGYYGDRPGVRLTEDSPKGDGFLADVVEAWERAAHLAPEATRVVTLRSGIVIGKGGVLSPLVPLTKLGLGARFGTGGQHWPWISLADEARAIRHLLTSSISGPVNLVGPTPATSDRITRLVAARLHRWYNFVIPERVLTIALQDAARDLLLTSQLAVPAKLLSDGFEFVHERVDQAIDAQLRRSGG</sequence>